<dbReference type="Proteomes" id="UP000001357">
    <property type="component" value="Unassembled WGS sequence"/>
</dbReference>
<evidence type="ECO:0000313" key="3">
    <source>
        <dbReference type="Proteomes" id="UP000001357"/>
    </source>
</evidence>
<dbReference type="PANTHER" id="PTHR14336">
    <property type="entry name" value="TANDEM PH DOMAIN CONTAINING PROTEIN"/>
    <property type="match status" value="1"/>
</dbReference>
<accession>A9UY59</accession>
<keyword evidence="3" id="KW-1185">Reference proteome</keyword>
<reference evidence="2 3" key="1">
    <citation type="journal article" date="2008" name="Nature">
        <title>The genome of the choanoflagellate Monosiga brevicollis and the origin of metazoans.</title>
        <authorList>
            <consortium name="JGI Sequencing"/>
            <person name="King N."/>
            <person name="Westbrook M.J."/>
            <person name="Young S.L."/>
            <person name="Kuo A."/>
            <person name="Abedin M."/>
            <person name="Chapman J."/>
            <person name="Fairclough S."/>
            <person name="Hellsten U."/>
            <person name="Isogai Y."/>
            <person name="Letunic I."/>
            <person name="Marr M."/>
            <person name="Pincus D."/>
            <person name="Putnam N."/>
            <person name="Rokas A."/>
            <person name="Wright K.J."/>
            <person name="Zuzow R."/>
            <person name="Dirks W."/>
            <person name="Good M."/>
            <person name="Goodstein D."/>
            <person name="Lemons D."/>
            <person name="Li W."/>
            <person name="Lyons J.B."/>
            <person name="Morris A."/>
            <person name="Nichols S."/>
            <person name="Richter D.J."/>
            <person name="Salamov A."/>
            <person name="Bork P."/>
            <person name="Lim W.A."/>
            <person name="Manning G."/>
            <person name="Miller W.T."/>
            <person name="McGinnis W."/>
            <person name="Shapiro H."/>
            <person name="Tjian R."/>
            <person name="Grigoriev I.V."/>
            <person name="Rokhsar D."/>
        </authorList>
    </citation>
    <scope>NUCLEOTIDE SEQUENCE [LARGE SCALE GENOMIC DNA]</scope>
    <source>
        <strain evidence="3">MX1 / ATCC 50154</strain>
    </source>
</reference>
<dbReference type="Pfam" id="PF00169">
    <property type="entry name" value="PH"/>
    <property type="match status" value="1"/>
</dbReference>
<dbReference type="AlphaFoldDB" id="A9UY59"/>
<dbReference type="InterPro" id="IPR051707">
    <property type="entry name" value="PI-Interact_SigTrans_Reg"/>
</dbReference>
<dbReference type="EMBL" id="CH991549">
    <property type="protein sequence ID" value="EDQ89964.1"/>
    <property type="molecule type" value="Genomic_DNA"/>
</dbReference>
<gene>
    <name evidence="2" type="ORF">MONBRDRAFT_7740</name>
</gene>
<dbReference type="GeneID" id="5890499"/>
<organism evidence="2 3">
    <name type="scientific">Monosiga brevicollis</name>
    <name type="common">Choanoflagellate</name>
    <dbReference type="NCBI Taxonomy" id="81824"/>
    <lineage>
        <taxon>Eukaryota</taxon>
        <taxon>Choanoflagellata</taxon>
        <taxon>Craspedida</taxon>
        <taxon>Salpingoecidae</taxon>
        <taxon>Monosiga</taxon>
    </lineage>
</organism>
<dbReference type="InParanoid" id="A9UY59"/>
<dbReference type="KEGG" id="mbr:MONBRDRAFT_7740"/>
<dbReference type="Gene3D" id="2.30.29.30">
    <property type="entry name" value="Pleckstrin-homology domain (PH domain)/Phosphotyrosine-binding domain (PTB)"/>
    <property type="match status" value="1"/>
</dbReference>
<dbReference type="SUPFAM" id="SSF50729">
    <property type="entry name" value="PH domain-like"/>
    <property type="match status" value="1"/>
</dbReference>
<evidence type="ECO:0000313" key="2">
    <source>
        <dbReference type="EMBL" id="EDQ89964.1"/>
    </source>
</evidence>
<dbReference type="RefSeq" id="XP_001745386.1">
    <property type="nucleotide sequence ID" value="XM_001745334.1"/>
</dbReference>
<protein>
    <recommendedName>
        <fullName evidence="1">PH domain-containing protein</fullName>
    </recommendedName>
</protein>
<name>A9UY59_MONBE</name>
<dbReference type="PROSITE" id="PS50003">
    <property type="entry name" value="PH_DOMAIN"/>
    <property type="match status" value="1"/>
</dbReference>
<feature type="domain" description="PH" evidence="1">
    <location>
        <begin position="62"/>
        <end position="126"/>
    </location>
</feature>
<feature type="non-terminal residue" evidence="2">
    <location>
        <position position="126"/>
    </location>
</feature>
<evidence type="ECO:0000259" key="1">
    <source>
        <dbReference type="PROSITE" id="PS50003"/>
    </source>
</evidence>
<sequence>MGTTGGVKGAQGISIDKAEFMGRAKVTRLNDHGLGVVSGARDTSRPNDARVLLGEQYQHPRQTSMAGWLTKLGGFRKNWKRRFFTCERNVLSYATDEQAAPLHSLDLCFCSDVALEDQIARPNCFR</sequence>
<dbReference type="InterPro" id="IPR011993">
    <property type="entry name" value="PH-like_dom_sf"/>
</dbReference>
<dbReference type="InterPro" id="IPR001849">
    <property type="entry name" value="PH_domain"/>
</dbReference>
<proteinExistence type="predicted"/>